<evidence type="ECO:0000256" key="8">
    <source>
        <dbReference type="ARBA" id="ARBA00022840"/>
    </source>
</evidence>
<proteinExistence type="predicted"/>
<evidence type="ECO:0000259" key="10">
    <source>
        <dbReference type="SMART" id="SM00911"/>
    </source>
</evidence>
<keyword evidence="6" id="KW-0547">Nucleotide-binding</keyword>
<evidence type="ECO:0000256" key="5">
    <source>
        <dbReference type="ARBA" id="ARBA00022679"/>
    </source>
</evidence>
<name>A0A084U818_9HYPH</name>
<dbReference type="Pfam" id="PF13185">
    <property type="entry name" value="GAF_2"/>
    <property type="match status" value="1"/>
</dbReference>
<dbReference type="GO" id="GO:0004673">
    <property type="term" value="F:protein histidine kinase activity"/>
    <property type="evidence" value="ECO:0007669"/>
    <property type="project" value="UniProtKB-EC"/>
</dbReference>
<dbReference type="Pfam" id="PF07536">
    <property type="entry name" value="HWE_HK"/>
    <property type="match status" value="1"/>
</dbReference>
<keyword evidence="5" id="KW-0808">Transferase</keyword>
<dbReference type="eggNOG" id="COG2202">
    <property type="taxonomic scope" value="Bacteria"/>
</dbReference>
<dbReference type="SMART" id="SM00065">
    <property type="entry name" value="GAF"/>
    <property type="match status" value="1"/>
</dbReference>
<keyword evidence="12" id="KW-1185">Reference proteome</keyword>
<dbReference type="eggNOG" id="COG2203">
    <property type="taxonomic scope" value="Bacteria"/>
</dbReference>
<dbReference type="RefSeq" id="WP_036478687.1">
    <property type="nucleotide sequence ID" value="NZ_JMQM01000001.1"/>
</dbReference>
<dbReference type="Proteomes" id="UP000053675">
    <property type="component" value="Unassembled WGS sequence"/>
</dbReference>
<gene>
    <name evidence="11" type="ORF">EL18_00118</name>
</gene>
<dbReference type="EC" id="2.7.13.3" evidence="2"/>
<reference evidence="11 12" key="1">
    <citation type="submission" date="2014-05" db="EMBL/GenBank/DDBJ databases">
        <title>Draft Genome Sequence of Nitratireductor basaltis Strain UMTGB225, A Marine Bacterium Isolated from Green Barrel Tunicate.</title>
        <authorList>
            <person name="Gan H.Y."/>
        </authorList>
    </citation>
    <scope>NUCLEOTIDE SEQUENCE [LARGE SCALE GENOMIC DNA]</scope>
    <source>
        <strain evidence="11 12">UMTGB225</strain>
    </source>
</reference>
<accession>A0A084U818</accession>
<comment type="caution">
    <text evidence="11">The sequence shown here is derived from an EMBL/GenBank/DDBJ whole genome shotgun (WGS) entry which is preliminary data.</text>
</comment>
<dbReference type="SUPFAM" id="SSF55781">
    <property type="entry name" value="GAF domain-like"/>
    <property type="match status" value="1"/>
</dbReference>
<sequence>MYAVAPEPYEHLESAKHLLDGLRLAGVGVWRWKVDSDFLLWTDNLTEVHGAPASRYDATLDSFKRDVHPDDLDDVWRAISISVQTGEPYSFIYRTNPKVTDQVRWIETRGGLVLDENGEKWLTGACMDVTTRVRAEMQLTRRLRQQRALEELGSFALGEESLQAVADRAVRVAADVLEVPLAKILQLTNSGEELVLLSGIGWRRGSEGHEHVSNNASTMAGFTLQEGRPVIVSNLALETRFSGPQLLHDHCVISGMSTVIAGSDERPFGVFSVYATTARAFDPADAEFLNALAHIVANSARQIAATEHRMLLVREMAHRAGNMLQLVNTLAHRTFTPNHDLAKAHRIFAERLGSLSRSNFLIAKGGWTMTQFASLAREVLEPFRDRVDMRGRDVLLPPELCFDLGLILHELSTNAVKYGTLKNVEGAVELSWRIERDAEAKEYFLMEWSDALSKGMEPCTQTRGTGFGSKLISLLVEQKWGGMTCTDSENGYRFSCRVPLNNTEPARNSLGGQAA</sequence>
<evidence type="ECO:0000313" key="11">
    <source>
        <dbReference type="EMBL" id="KFB09104.1"/>
    </source>
</evidence>
<dbReference type="Gene3D" id="3.30.450.40">
    <property type="match status" value="1"/>
</dbReference>
<feature type="domain" description="Signal transduction histidine kinase HWE region" evidence="10">
    <location>
        <begin position="315"/>
        <end position="393"/>
    </location>
</feature>
<dbReference type="InterPro" id="IPR011102">
    <property type="entry name" value="Sig_transdc_His_kinase_HWE"/>
</dbReference>
<dbReference type="SMART" id="SM00911">
    <property type="entry name" value="HWE_HK"/>
    <property type="match status" value="1"/>
</dbReference>
<dbReference type="AlphaFoldDB" id="A0A084U818"/>
<protein>
    <recommendedName>
        <fullName evidence="3">Blue-light-activated histidine kinase</fullName>
        <ecNumber evidence="2">2.7.13.3</ecNumber>
    </recommendedName>
</protein>
<dbReference type="Gene3D" id="3.30.450.20">
    <property type="entry name" value="PAS domain"/>
    <property type="match status" value="1"/>
</dbReference>
<evidence type="ECO:0000256" key="2">
    <source>
        <dbReference type="ARBA" id="ARBA00012438"/>
    </source>
</evidence>
<comment type="catalytic activity">
    <reaction evidence="1">
        <text>ATP + protein L-histidine = ADP + protein N-phospho-L-histidine.</text>
        <dbReference type="EC" id="2.7.13.3"/>
    </reaction>
</comment>
<dbReference type="InterPro" id="IPR035965">
    <property type="entry name" value="PAS-like_dom_sf"/>
</dbReference>
<evidence type="ECO:0000256" key="1">
    <source>
        <dbReference type="ARBA" id="ARBA00000085"/>
    </source>
</evidence>
<dbReference type="PANTHER" id="PTHR41523">
    <property type="entry name" value="TWO-COMPONENT SYSTEM SENSOR PROTEIN"/>
    <property type="match status" value="1"/>
</dbReference>
<dbReference type="EMBL" id="JMQM01000001">
    <property type="protein sequence ID" value="KFB09104.1"/>
    <property type="molecule type" value="Genomic_DNA"/>
</dbReference>
<dbReference type="CDD" id="cd00130">
    <property type="entry name" value="PAS"/>
    <property type="match status" value="1"/>
</dbReference>
<dbReference type="PATRIC" id="fig|472175.3.peg.122"/>
<evidence type="ECO:0000256" key="6">
    <source>
        <dbReference type="ARBA" id="ARBA00022741"/>
    </source>
</evidence>
<evidence type="ECO:0000313" key="12">
    <source>
        <dbReference type="Proteomes" id="UP000053675"/>
    </source>
</evidence>
<keyword evidence="8" id="KW-0067">ATP-binding</keyword>
<evidence type="ECO:0000256" key="7">
    <source>
        <dbReference type="ARBA" id="ARBA00022777"/>
    </source>
</evidence>
<dbReference type="InterPro" id="IPR013655">
    <property type="entry name" value="PAS_fold_3"/>
</dbReference>
<dbReference type="PANTHER" id="PTHR41523:SF7">
    <property type="entry name" value="HISTIDINE KINASE"/>
    <property type="match status" value="1"/>
</dbReference>
<evidence type="ECO:0000259" key="9">
    <source>
        <dbReference type="SMART" id="SM00065"/>
    </source>
</evidence>
<dbReference type="SUPFAM" id="SSF55874">
    <property type="entry name" value="ATPase domain of HSP90 chaperone/DNA topoisomerase II/histidine kinase"/>
    <property type="match status" value="1"/>
</dbReference>
<dbReference type="OrthoDB" id="341208at2"/>
<dbReference type="Pfam" id="PF08447">
    <property type="entry name" value="PAS_3"/>
    <property type="match status" value="1"/>
</dbReference>
<dbReference type="GO" id="GO:0005524">
    <property type="term" value="F:ATP binding"/>
    <property type="evidence" value="ECO:0007669"/>
    <property type="project" value="UniProtKB-KW"/>
</dbReference>
<evidence type="ECO:0000256" key="4">
    <source>
        <dbReference type="ARBA" id="ARBA00022553"/>
    </source>
</evidence>
<dbReference type="InterPro" id="IPR000014">
    <property type="entry name" value="PAS"/>
</dbReference>
<dbReference type="InterPro" id="IPR029016">
    <property type="entry name" value="GAF-like_dom_sf"/>
</dbReference>
<dbReference type="InterPro" id="IPR003018">
    <property type="entry name" value="GAF"/>
</dbReference>
<keyword evidence="7 11" id="KW-0418">Kinase</keyword>
<dbReference type="Gene3D" id="3.30.565.10">
    <property type="entry name" value="Histidine kinase-like ATPase, C-terminal domain"/>
    <property type="match status" value="1"/>
</dbReference>
<evidence type="ECO:0000256" key="3">
    <source>
        <dbReference type="ARBA" id="ARBA00021740"/>
    </source>
</evidence>
<dbReference type="STRING" id="472175.EL18_00118"/>
<keyword evidence="4" id="KW-0597">Phosphoprotein</keyword>
<dbReference type="eggNOG" id="COG3920">
    <property type="taxonomic scope" value="Bacteria"/>
</dbReference>
<dbReference type="SUPFAM" id="SSF55785">
    <property type="entry name" value="PYP-like sensor domain (PAS domain)"/>
    <property type="match status" value="1"/>
</dbReference>
<dbReference type="InterPro" id="IPR036890">
    <property type="entry name" value="HATPase_C_sf"/>
</dbReference>
<feature type="domain" description="GAF" evidence="9">
    <location>
        <begin position="161"/>
        <end position="310"/>
    </location>
</feature>
<organism evidence="11 12">
    <name type="scientific">Nitratireductor basaltis</name>
    <dbReference type="NCBI Taxonomy" id="472175"/>
    <lineage>
        <taxon>Bacteria</taxon>
        <taxon>Pseudomonadati</taxon>
        <taxon>Pseudomonadota</taxon>
        <taxon>Alphaproteobacteria</taxon>
        <taxon>Hyphomicrobiales</taxon>
        <taxon>Phyllobacteriaceae</taxon>
        <taxon>Nitratireductor</taxon>
    </lineage>
</organism>